<protein>
    <submittedName>
        <fullName evidence="1">Uncharacterized protein</fullName>
    </submittedName>
</protein>
<dbReference type="AlphaFoldDB" id="A0A1J6HLW4"/>
<evidence type="ECO:0000313" key="1">
    <source>
        <dbReference type="EMBL" id="OIS93908.1"/>
    </source>
</evidence>
<sequence>MIDREHNLSVVRQAKLLSFSRGTVYYLPRPVPDGDLAVMRRSDELHLDYPFAGSRMLQGLLKGEGIEVGRWSAPRFTGHVG</sequence>
<accession>A0A1J6HLW4</accession>
<gene>
    <name evidence="1" type="ORF">BLA27_09545</name>
</gene>
<organism evidence="1 2">
    <name type="scientific">Brucella cytisi</name>
    <dbReference type="NCBI Taxonomy" id="407152"/>
    <lineage>
        <taxon>Bacteria</taxon>
        <taxon>Pseudomonadati</taxon>
        <taxon>Pseudomonadota</taxon>
        <taxon>Alphaproteobacteria</taxon>
        <taxon>Hyphomicrobiales</taxon>
        <taxon>Brucellaceae</taxon>
        <taxon>Brucella/Ochrobactrum group</taxon>
        <taxon>Brucella</taxon>
    </lineage>
</organism>
<evidence type="ECO:0000313" key="2">
    <source>
        <dbReference type="Proteomes" id="UP000182985"/>
    </source>
</evidence>
<name>A0A1J6HLW4_9HYPH</name>
<comment type="caution">
    <text evidence="1">The sequence shown here is derived from an EMBL/GenBank/DDBJ whole genome shotgun (WGS) entry which is preliminary data.</text>
</comment>
<keyword evidence="2" id="KW-1185">Reference proteome</keyword>
<dbReference type="EMBL" id="MOEC01000007">
    <property type="protein sequence ID" value="OIS93908.1"/>
    <property type="molecule type" value="Genomic_DNA"/>
</dbReference>
<reference evidence="1 2" key="1">
    <citation type="submission" date="2016-10" db="EMBL/GenBank/DDBJ databases">
        <title>The Draft Genome Sequence of the Potato Rhizosphere Bacteria Ochrobactrum sp. IPA7.2.</title>
        <authorList>
            <person name="Gogoleva N.E."/>
            <person name="Khlopko Y.A."/>
            <person name="Burygin G.L."/>
            <person name="Plotnikov A.O."/>
        </authorList>
    </citation>
    <scope>NUCLEOTIDE SEQUENCE [LARGE SCALE GENOMIC DNA]</scope>
    <source>
        <strain evidence="1 2">IPA7.2</strain>
    </source>
</reference>
<dbReference type="Proteomes" id="UP000182985">
    <property type="component" value="Unassembled WGS sequence"/>
</dbReference>
<proteinExistence type="predicted"/>